<dbReference type="HOGENOM" id="CLU_1161541_0_0_1"/>
<proteinExistence type="predicted"/>
<dbReference type="Proteomes" id="UP000054217">
    <property type="component" value="Unassembled WGS sequence"/>
</dbReference>
<evidence type="ECO:0000313" key="2">
    <source>
        <dbReference type="EMBL" id="KIO08724.1"/>
    </source>
</evidence>
<accession>A0A0C3PKG1</accession>
<sequence length="239" mass="25454">MAKRQLKNMEDGHCKHACTHENESPAPKLGGPTASTDPSVDKDLPVPDLGGPATPTGPSDLPAPELGGPMASTDLSVDEDLLVPDLGGPVTPTGPSDLPAPKLGGPTVSTDPSVDEDLPTPRLYRMAGPANIWHEQRTHPIIDIEALAQSAAHSPMHQSMEFILALKNASLNGKVRKLNTDALERLQNPPDEVVTINNPGIHFAISTYLALENASQQAYNWSVKQSTLPLRAPQLQTPF</sequence>
<dbReference type="OrthoDB" id="3266386at2759"/>
<name>A0A0C3PKG1_PISTI</name>
<evidence type="ECO:0000313" key="3">
    <source>
        <dbReference type="Proteomes" id="UP000054217"/>
    </source>
</evidence>
<feature type="region of interest" description="Disordered" evidence="1">
    <location>
        <begin position="1"/>
        <end position="119"/>
    </location>
</feature>
<organism evidence="2 3">
    <name type="scientific">Pisolithus tinctorius Marx 270</name>
    <dbReference type="NCBI Taxonomy" id="870435"/>
    <lineage>
        <taxon>Eukaryota</taxon>
        <taxon>Fungi</taxon>
        <taxon>Dikarya</taxon>
        <taxon>Basidiomycota</taxon>
        <taxon>Agaricomycotina</taxon>
        <taxon>Agaricomycetes</taxon>
        <taxon>Agaricomycetidae</taxon>
        <taxon>Boletales</taxon>
        <taxon>Sclerodermatineae</taxon>
        <taxon>Pisolithaceae</taxon>
        <taxon>Pisolithus</taxon>
    </lineage>
</organism>
<gene>
    <name evidence="2" type="ORF">M404DRAFT_22571</name>
</gene>
<feature type="compositionally biased region" description="Basic and acidic residues" evidence="1">
    <location>
        <begin position="7"/>
        <end position="23"/>
    </location>
</feature>
<dbReference type="AlphaFoldDB" id="A0A0C3PKG1"/>
<reference evidence="3" key="2">
    <citation type="submission" date="2015-01" db="EMBL/GenBank/DDBJ databases">
        <title>Evolutionary Origins and Diversification of the Mycorrhizal Mutualists.</title>
        <authorList>
            <consortium name="DOE Joint Genome Institute"/>
            <consortium name="Mycorrhizal Genomics Consortium"/>
            <person name="Kohler A."/>
            <person name="Kuo A."/>
            <person name="Nagy L.G."/>
            <person name="Floudas D."/>
            <person name="Copeland A."/>
            <person name="Barry K.W."/>
            <person name="Cichocki N."/>
            <person name="Veneault-Fourrey C."/>
            <person name="LaButti K."/>
            <person name="Lindquist E.A."/>
            <person name="Lipzen A."/>
            <person name="Lundell T."/>
            <person name="Morin E."/>
            <person name="Murat C."/>
            <person name="Riley R."/>
            <person name="Ohm R."/>
            <person name="Sun H."/>
            <person name="Tunlid A."/>
            <person name="Henrissat B."/>
            <person name="Grigoriev I.V."/>
            <person name="Hibbett D.S."/>
            <person name="Martin F."/>
        </authorList>
    </citation>
    <scope>NUCLEOTIDE SEQUENCE [LARGE SCALE GENOMIC DNA]</scope>
    <source>
        <strain evidence="3">Marx 270</strain>
    </source>
</reference>
<evidence type="ECO:0000256" key="1">
    <source>
        <dbReference type="SAM" id="MobiDB-lite"/>
    </source>
</evidence>
<dbReference type="InParanoid" id="A0A0C3PKG1"/>
<keyword evidence="3" id="KW-1185">Reference proteome</keyword>
<protein>
    <submittedName>
        <fullName evidence="2">Uncharacterized protein</fullName>
    </submittedName>
</protein>
<dbReference type="EMBL" id="KN831956">
    <property type="protein sequence ID" value="KIO08724.1"/>
    <property type="molecule type" value="Genomic_DNA"/>
</dbReference>
<reference evidence="2 3" key="1">
    <citation type="submission" date="2014-04" db="EMBL/GenBank/DDBJ databases">
        <authorList>
            <consortium name="DOE Joint Genome Institute"/>
            <person name="Kuo A."/>
            <person name="Kohler A."/>
            <person name="Costa M.D."/>
            <person name="Nagy L.G."/>
            <person name="Floudas D."/>
            <person name="Copeland A."/>
            <person name="Barry K.W."/>
            <person name="Cichocki N."/>
            <person name="Veneault-Fourrey C."/>
            <person name="LaButti K."/>
            <person name="Lindquist E.A."/>
            <person name="Lipzen A."/>
            <person name="Lundell T."/>
            <person name="Morin E."/>
            <person name="Murat C."/>
            <person name="Sun H."/>
            <person name="Tunlid A."/>
            <person name="Henrissat B."/>
            <person name="Grigoriev I.V."/>
            <person name="Hibbett D.S."/>
            <person name="Martin F."/>
            <person name="Nordberg H.P."/>
            <person name="Cantor M.N."/>
            <person name="Hua S.X."/>
        </authorList>
    </citation>
    <scope>NUCLEOTIDE SEQUENCE [LARGE SCALE GENOMIC DNA]</scope>
    <source>
        <strain evidence="2 3">Marx 270</strain>
    </source>
</reference>